<dbReference type="PANTHER" id="PTHR42877">
    <property type="entry name" value="L-ORNITHINE N(5)-MONOOXYGENASE-RELATED"/>
    <property type="match status" value="1"/>
</dbReference>
<feature type="transmembrane region" description="Helical" evidence="2">
    <location>
        <begin position="513"/>
        <end position="537"/>
    </location>
</feature>
<name>A0A427XLL3_9TREE</name>
<keyword evidence="2" id="KW-0472">Membrane</keyword>
<protein>
    <recommendedName>
        <fullName evidence="5">FAD/NAD(P)-binding domain-containing protein</fullName>
    </recommendedName>
</protein>
<dbReference type="STRING" id="105984.A0A427XLL3"/>
<dbReference type="Gene3D" id="3.50.50.60">
    <property type="entry name" value="FAD/NAD(P)-binding domain"/>
    <property type="match status" value="2"/>
</dbReference>
<dbReference type="OrthoDB" id="74360at2759"/>
<accession>A0A427XLL3</accession>
<keyword evidence="2" id="KW-1133">Transmembrane helix</keyword>
<comment type="caution">
    <text evidence="3">The sequence shown here is derived from an EMBL/GenBank/DDBJ whole genome shotgun (WGS) entry which is preliminary data.</text>
</comment>
<evidence type="ECO:0000313" key="3">
    <source>
        <dbReference type="EMBL" id="RSH79662.1"/>
    </source>
</evidence>
<organism evidence="3 4">
    <name type="scientific">Apiotrichum porosum</name>
    <dbReference type="NCBI Taxonomy" id="105984"/>
    <lineage>
        <taxon>Eukaryota</taxon>
        <taxon>Fungi</taxon>
        <taxon>Dikarya</taxon>
        <taxon>Basidiomycota</taxon>
        <taxon>Agaricomycotina</taxon>
        <taxon>Tremellomycetes</taxon>
        <taxon>Trichosporonales</taxon>
        <taxon>Trichosporonaceae</taxon>
        <taxon>Apiotrichum</taxon>
    </lineage>
</organism>
<sequence length="581" mass="64356">MNSGPSVAIIGAGIGGICLALDLQKQGLNDYTIYEMETGIGGTWYQNRYPGCRCDVPAILYSHSQFQNPNWSQTHPPRQELLEYWQELAKAQGIDRHVKLRHRFVSAVWDEATKMYTVTVHDDEKDVDVVTTVNVLVSAIGAFAHPKTPKLKGQDLYHGLLVHAARWPFDLDPVTFRGKTVAVVGNGCAGAQIVSTLSEDPEIKVVAIARSPHWYIPNGQDPTGRVRNSVPYSEGHKKLWNNYPIVQHVSRALTYLAMDSRWIIFPLKNKWLNDLNRKKVEKWQRESLPEEYKANGVPDFPLGAKRFVIEDGYLGALNKPNVKAVWGGLTGLTEAGVEITDGRTFDADVVVFASGFDIEANGLDIRGSESKVRDFSHASDIPQYHGMATPGIPNFFTLLGSFSAPGHSSVVFILESQAKYIMQLIKAMRDDHIPRLDIKRTAATKWIADTQRRADKTVWTKAKSYMRANGGNGRVWTHYPGHLSSLWWENLYPIWSHWSGAEKLSVRQRARKAVFILALLAAAGFGLTSTATGVALLHTLFPGFTVAHPTAWTPAALAGATWENVTTGVVSLCTGITSLVM</sequence>
<dbReference type="SUPFAM" id="SSF51905">
    <property type="entry name" value="FAD/NAD(P)-binding domain"/>
    <property type="match status" value="3"/>
</dbReference>
<dbReference type="Pfam" id="PF13450">
    <property type="entry name" value="NAD_binding_8"/>
    <property type="match status" value="1"/>
</dbReference>
<evidence type="ECO:0000313" key="4">
    <source>
        <dbReference type="Proteomes" id="UP000279236"/>
    </source>
</evidence>
<gene>
    <name evidence="3" type="ORF">EHS24_009314</name>
</gene>
<dbReference type="EMBL" id="RSCE01000009">
    <property type="protein sequence ID" value="RSH79662.1"/>
    <property type="molecule type" value="Genomic_DNA"/>
</dbReference>
<dbReference type="AlphaFoldDB" id="A0A427XLL3"/>
<dbReference type="RefSeq" id="XP_028474771.1">
    <property type="nucleotide sequence ID" value="XM_028624603.1"/>
</dbReference>
<dbReference type="InterPro" id="IPR051209">
    <property type="entry name" value="FAD-bind_Monooxygenase_sf"/>
</dbReference>
<keyword evidence="2" id="KW-0812">Transmembrane</keyword>
<evidence type="ECO:0000256" key="1">
    <source>
        <dbReference type="ARBA" id="ARBA00010139"/>
    </source>
</evidence>
<reference evidence="3 4" key="1">
    <citation type="submission" date="2018-11" db="EMBL/GenBank/DDBJ databases">
        <title>Genome sequence of Apiotrichum porosum DSM 27194.</title>
        <authorList>
            <person name="Aliyu H."/>
            <person name="Gorte O."/>
            <person name="Ochsenreither K."/>
        </authorList>
    </citation>
    <scope>NUCLEOTIDE SEQUENCE [LARGE SCALE GENOMIC DNA]</scope>
    <source>
        <strain evidence="3 4">DSM 27194</strain>
    </source>
</reference>
<dbReference type="GeneID" id="39593857"/>
<comment type="similarity">
    <text evidence="1">Belongs to the FAD-binding monooxygenase family.</text>
</comment>
<evidence type="ECO:0008006" key="5">
    <source>
        <dbReference type="Google" id="ProtNLM"/>
    </source>
</evidence>
<evidence type="ECO:0000256" key="2">
    <source>
        <dbReference type="SAM" id="Phobius"/>
    </source>
</evidence>
<keyword evidence="4" id="KW-1185">Reference proteome</keyword>
<proteinExistence type="inferred from homology"/>
<dbReference type="PANTHER" id="PTHR42877:SF4">
    <property type="entry name" value="FAD_NAD(P)-BINDING DOMAIN-CONTAINING PROTEIN-RELATED"/>
    <property type="match status" value="1"/>
</dbReference>
<dbReference type="Proteomes" id="UP000279236">
    <property type="component" value="Unassembled WGS sequence"/>
</dbReference>
<dbReference type="InterPro" id="IPR036188">
    <property type="entry name" value="FAD/NAD-bd_sf"/>
</dbReference>